<reference evidence="3" key="1">
    <citation type="journal article" date="2019" name="Int. J. Syst. Evol. Microbiol.">
        <title>The Global Catalogue of Microorganisms (GCM) 10K type strain sequencing project: providing services to taxonomists for standard genome sequencing and annotation.</title>
        <authorList>
            <consortium name="The Broad Institute Genomics Platform"/>
            <consortium name="The Broad Institute Genome Sequencing Center for Infectious Disease"/>
            <person name="Wu L."/>
            <person name="Ma J."/>
        </authorList>
    </citation>
    <scope>NUCLEOTIDE SEQUENCE [LARGE SCALE GENOMIC DNA]</scope>
    <source>
        <strain evidence="3">CGMCC 1.15422</strain>
    </source>
</reference>
<keyword evidence="1" id="KW-1133">Transmembrane helix</keyword>
<accession>A0ABQ1WSK1</accession>
<keyword evidence="1" id="KW-0472">Membrane</keyword>
<gene>
    <name evidence="2" type="ORF">GCM10011532_30400</name>
</gene>
<evidence type="ECO:0000313" key="3">
    <source>
        <dbReference type="Proteomes" id="UP000605733"/>
    </source>
</evidence>
<evidence type="ECO:0008006" key="4">
    <source>
        <dbReference type="Google" id="ProtNLM"/>
    </source>
</evidence>
<dbReference type="Proteomes" id="UP000605733">
    <property type="component" value="Unassembled WGS sequence"/>
</dbReference>
<comment type="caution">
    <text evidence="2">The sequence shown here is derived from an EMBL/GenBank/DDBJ whole genome shotgun (WGS) entry which is preliminary data.</text>
</comment>
<evidence type="ECO:0000313" key="2">
    <source>
        <dbReference type="EMBL" id="GGG44319.1"/>
    </source>
</evidence>
<keyword evidence="3" id="KW-1185">Reference proteome</keyword>
<protein>
    <recommendedName>
        <fullName evidence="4">Tryptophan-rich sensory protein</fullName>
    </recommendedName>
</protein>
<name>A0ABQ1WSK1_9FLAO</name>
<proteinExistence type="predicted"/>
<keyword evidence="1" id="KW-0812">Transmembrane</keyword>
<sequence length="657" mass="74417">MENSSGLLLVSTENLSGIARLQQKKVSRKLQDHRNEIKPGVKFGKTVIFFFTCAGIGFILYQFHWFDTAENLNSSDEQEEIISFKPIDSVAGKTTPPKLVKQELIVSYPSYTNISSFTASNMNVKAVEGTRLTWKLQFDSAPDSVFMESMGNQYPMNFSNETYTRSSTVTGSGFYNFRFTDEQNASYTSDLFAIEAFEDQSPVIVINDLKQFETYKVDESKDISFETLLTDDFGLGEAYIIATVSKGSGESVKFREEKLSFKESISIGKKRQRLSKTMNLDALKMEAGDELYFYVETLDLKRPTPNKARSETYFAVIQDTATTSFAVEGSMGADLMPEYFRSQRQLIIDTEKLIEERSKLSKEAFNTESNNLGFDQKALRIKYGQFMGDETEGMEAQNTGEGTEHESHDDPLAEYSHDHDGNNEHNLVEVKENHEEEDAKNPLSEYVHNHSDPEESTLFSNSLKSKLRQALNIMWDAELYLRMYEPEKSLAYQYKALALIQEIKNSARIYVHRIGFDPPPIKDDVRLSGDLEEVSSFRKKENLEEQDASNSMRLAIGRLEDLKNNPQTISEEDKKLFENAGDELAVIAINQPGNYLDILQQLKSLTGNLEISEKTLTTVQHGLLKAVGELKPSPAKNIKFSGQLNNMVLEELAKNDE</sequence>
<feature type="transmembrane region" description="Helical" evidence="1">
    <location>
        <begin position="47"/>
        <end position="66"/>
    </location>
</feature>
<evidence type="ECO:0000256" key="1">
    <source>
        <dbReference type="SAM" id="Phobius"/>
    </source>
</evidence>
<dbReference type="EMBL" id="BMIX01000009">
    <property type="protein sequence ID" value="GGG44319.1"/>
    <property type="molecule type" value="Genomic_DNA"/>
</dbReference>
<organism evidence="2 3">
    <name type="scientific">Christiangramia forsetii</name>
    <dbReference type="NCBI Taxonomy" id="411153"/>
    <lineage>
        <taxon>Bacteria</taxon>
        <taxon>Pseudomonadati</taxon>
        <taxon>Bacteroidota</taxon>
        <taxon>Flavobacteriia</taxon>
        <taxon>Flavobacteriales</taxon>
        <taxon>Flavobacteriaceae</taxon>
        <taxon>Christiangramia</taxon>
    </lineage>
</organism>